<organism evidence="2 3">
    <name type="scientific">Pleurodeles waltl</name>
    <name type="common">Iberian ribbed newt</name>
    <dbReference type="NCBI Taxonomy" id="8319"/>
    <lineage>
        <taxon>Eukaryota</taxon>
        <taxon>Metazoa</taxon>
        <taxon>Chordata</taxon>
        <taxon>Craniata</taxon>
        <taxon>Vertebrata</taxon>
        <taxon>Euteleostomi</taxon>
        <taxon>Amphibia</taxon>
        <taxon>Batrachia</taxon>
        <taxon>Caudata</taxon>
        <taxon>Salamandroidea</taxon>
        <taxon>Salamandridae</taxon>
        <taxon>Pleurodelinae</taxon>
        <taxon>Pleurodeles</taxon>
    </lineage>
</organism>
<evidence type="ECO:0000256" key="1">
    <source>
        <dbReference type="SAM" id="MobiDB-lite"/>
    </source>
</evidence>
<evidence type="ECO:0000313" key="2">
    <source>
        <dbReference type="EMBL" id="KAJ1161845.1"/>
    </source>
</evidence>
<name>A0AAV7SDC6_PLEWA</name>
<dbReference type="EMBL" id="JANPWB010000008">
    <property type="protein sequence ID" value="KAJ1161845.1"/>
    <property type="molecule type" value="Genomic_DNA"/>
</dbReference>
<dbReference type="Proteomes" id="UP001066276">
    <property type="component" value="Chromosome 4_2"/>
</dbReference>
<protein>
    <submittedName>
        <fullName evidence="2">Uncharacterized protein</fullName>
    </submittedName>
</protein>
<accession>A0AAV7SDC6</accession>
<feature type="compositionally biased region" description="Basic and acidic residues" evidence="1">
    <location>
        <begin position="111"/>
        <end position="122"/>
    </location>
</feature>
<proteinExistence type="predicted"/>
<feature type="region of interest" description="Disordered" evidence="1">
    <location>
        <begin position="77"/>
        <end position="122"/>
    </location>
</feature>
<dbReference type="AlphaFoldDB" id="A0AAV7SDC6"/>
<evidence type="ECO:0000313" key="3">
    <source>
        <dbReference type="Proteomes" id="UP001066276"/>
    </source>
</evidence>
<comment type="caution">
    <text evidence="2">The sequence shown here is derived from an EMBL/GenBank/DDBJ whole genome shotgun (WGS) entry which is preliminary data.</text>
</comment>
<feature type="region of interest" description="Disordered" evidence="1">
    <location>
        <begin position="1"/>
        <end position="46"/>
    </location>
</feature>
<gene>
    <name evidence="2" type="ORF">NDU88_002326</name>
</gene>
<keyword evidence="3" id="KW-1185">Reference proteome</keyword>
<reference evidence="2" key="1">
    <citation type="journal article" date="2022" name="bioRxiv">
        <title>Sequencing and chromosome-scale assembly of the giantPleurodeles waltlgenome.</title>
        <authorList>
            <person name="Brown T."/>
            <person name="Elewa A."/>
            <person name="Iarovenko S."/>
            <person name="Subramanian E."/>
            <person name="Araus A.J."/>
            <person name="Petzold A."/>
            <person name="Susuki M."/>
            <person name="Suzuki K.-i.T."/>
            <person name="Hayashi T."/>
            <person name="Toyoda A."/>
            <person name="Oliveira C."/>
            <person name="Osipova E."/>
            <person name="Leigh N.D."/>
            <person name="Simon A."/>
            <person name="Yun M.H."/>
        </authorList>
    </citation>
    <scope>NUCLEOTIDE SEQUENCE</scope>
    <source>
        <strain evidence="2">20211129_DDA</strain>
        <tissue evidence="2">Liver</tissue>
    </source>
</reference>
<sequence length="122" mass="12669">MEGGCASQGSHDPPDRRIHSPRPPAARLLLRAPHGRGDPPTSARWSRYVSLGQGQPSLLLADKARLRANSLESGAAAVLGTGGSRPPPPPSPSSTLRGLGVTPASVADSARQVRDQRKATRG</sequence>